<sequence length="334" mass="37890">MANLRYKNKLAIATISLGMHTSHTLPEKILSASRNHFTGIEIVYSDMRNDVSRHEDYRTSGHLSSFCTTQSFSFLQGVHSIKTLCASHNLTILSLAPFKNFEAHTSPLSTRLSAAKHWLQIVKALGAIYLQVPSQFDTPNCVDDEALAEFGVCIAYEAVAWGAYVSTWQDSLRIIKKVDHANFGMCWDSFHVLARIWGSCTSPSGKIEGGDEALRESLEELVDVLRGEDGEKIFYVQLSDGEFYDPPLGEGYKFWVQGMDERLIWSRNTRPFPLESEFGGYFPIGEVIKSILAEGRLQGWVSFEIFDWRMRDEKFLPEQAAERGWKSWVELNII</sequence>
<gene>
    <name evidence="2" type="ORF">L207DRAFT_547272</name>
</gene>
<dbReference type="SUPFAM" id="SSF51658">
    <property type="entry name" value="Xylose isomerase-like"/>
    <property type="match status" value="1"/>
</dbReference>
<protein>
    <submittedName>
        <fullName evidence="2">Putative 4-hydroxyphenylpyruvate dioxygenase</fullName>
    </submittedName>
</protein>
<organism evidence="2 3">
    <name type="scientific">Hyaloscypha variabilis (strain UAMH 11265 / GT02V1 / F)</name>
    <name type="common">Meliniomyces variabilis</name>
    <dbReference type="NCBI Taxonomy" id="1149755"/>
    <lineage>
        <taxon>Eukaryota</taxon>
        <taxon>Fungi</taxon>
        <taxon>Dikarya</taxon>
        <taxon>Ascomycota</taxon>
        <taxon>Pezizomycotina</taxon>
        <taxon>Leotiomycetes</taxon>
        <taxon>Helotiales</taxon>
        <taxon>Hyaloscyphaceae</taxon>
        <taxon>Hyaloscypha</taxon>
        <taxon>Hyaloscypha variabilis</taxon>
    </lineage>
</organism>
<dbReference type="InterPro" id="IPR050312">
    <property type="entry name" value="IolE/XylAMocC-like"/>
</dbReference>
<dbReference type="Gene3D" id="3.20.20.150">
    <property type="entry name" value="Divalent-metal-dependent TIM barrel enzymes"/>
    <property type="match status" value="1"/>
</dbReference>
<proteinExistence type="predicted"/>
<keyword evidence="2" id="KW-0223">Dioxygenase</keyword>
<dbReference type="InterPro" id="IPR013022">
    <property type="entry name" value="Xyl_isomerase-like_TIM-brl"/>
</dbReference>
<name>A0A2J6R8U4_HYAVF</name>
<reference evidence="2 3" key="1">
    <citation type="submission" date="2016-04" db="EMBL/GenBank/DDBJ databases">
        <title>A degradative enzymes factory behind the ericoid mycorrhizal symbiosis.</title>
        <authorList>
            <consortium name="DOE Joint Genome Institute"/>
            <person name="Martino E."/>
            <person name="Morin E."/>
            <person name="Grelet G."/>
            <person name="Kuo A."/>
            <person name="Kohler A."/>
            <person name="Daghino S."/>
            <person name="Barry K."/>
            <person name="Choi C."/>
            <person name="Cichocki N."/>
            <person name="Clum A."/>
            <person name="Copeland A."/>
            <person name="Hainaut M."/>
            <person name="Haridas S."/>
            <person name="Labutti K."/>
            <person name="Lindquist E."/>
            <person name="Lipzen A."/>
            <person name="Khouja H.-R."/>
            <person name="Murat C."/>
            <person name="Ohm R."/>
            <person name="Olson A."/>
            <person name="Spatafora J."/>
            <person name="Veneault-Fourrey C."/>
            <person name="Henrissat B."/>
            <person name="Grigoriev I."/>
            <person name="Martin F."/>
            <person name="Perotto S."/>
        </authorList>
    </citation>
    <scope>NUCLEOTIDE SEQUENCE [LARGE SCALE GENOMIC DNA]</scope>
    <source>
        <strain evidence="2 3">F</strain>
    </source>
</reference>
<dbReference type="STRING" id="1149755.A0A2J6R8U4"/>
<dbReference type="OrthoDB" id="5360893at2759"/>
<dbReference type="InterPro" id="IPR036237">
    <property type="entry name" value="Xyl_isomerase-like_sf"/>
</dbReference>
<evidence type="ECO:0000259" key="1">
    <source>
        <dbReference type="Pfam" id="PF01261"/>
    </source>
</evidence>
<dbReference type="Pfam" id="PF01261">
    <property type="entry name" value="AP_endonuc_2"/>
    <property type="match status" value="1"/>
</dbReference>
<dbReference type="Proteomes" id="UP000235786">
    <property type="component" value="Unassembled WGS sequence"/>
</dbReference>
<dbReference type="EMBL" id="KZ613953">
    <property type="protein sequence ID" value="PMD34903.1"/>
    <property type="molecule type" value="Genomic_DNA"/>
</dbReference>
<evidence type="ECO:0000313" key="3">
    <source>
        <dbReference type="Proteomes" id="UP000235786"/>
    </source>
</evidence>
<dbReference type="PANTHER" id="PTHR12110:SF38">
    <property type="entry name" value="DIOXYGENASE, PUTATIVE (AFU_ORTHOLOGUE AFUA_6G00240)-RELATED"/>
    <property type="match status" value="1"/>
</dbReference>
<dbReference type="GO" id="GO:0051213">
    <property type="term" value="F:dioxygenase activity"/>
    <property type="evidence" value="ECO:0007669"/>
    <property type="project" value="UniProtKB-KW"/>
</dbReference>
<keyword evidence="3" id="KW-1185">Reference proteome</keyword>
<dbReference type="PANTHER" id="PTHR12110">
    <property type="entry name" value="HYDROXYPYRUVATE ISOMERASE"/>
    <property type="match status" value="1"/>
</dbReference>
<keyword evidence="2" id="KW-0560">Oxidoreductase</keyword>
<dbReference type="AlphaFoldDB" id="A0A2J6R8U4"/>
<feature type="domain" description="Xylose isomerase-like TIM barrel" evidence="1">
    <location>
        <begin position="78"/>
        <end position="312"/>
    </location>
</feature>
<evidence type="ECO:0000313" key="2">
    <source>
        <dbReference type="EMBL" id="PMD34903.1"/>
    </source>
</evidence>
<accession>A0A2J6R8U4</accession>
<keyword evidence="2" id="KW-0670">Pyruvate</keyword>